<dbReference type="EMBL" id="CP001359">
    <property type="protein sequence ID" value="ACL66336.1"/>
    <property type="molecule type" value="Genomic_DNA"/>
</dbReference>
<dbReference type="KEGG" id="acp:A2cp1_3001"/>
<organism evidence="2 3">
    <name type="scientific">Anaeromyxobacter dehalogenans (strain ATCC BAA-258 / DSM 21875 / 2CP-1)</name>
    <dbReference type="NCBI Taxonomy" id="455488"/>
    <lineage>
        <taxon>Bacteria</taxon>
        <taxon>Pseudomonadati</taxon>
        <taxon>Myxococcota</taxon>
        <taxon>Myxococcia</taxon>
        <taxon>Myxococcales</taxon>
        <taxon>Cystobacterineae</taxon>
        <taxon>Anaeromyxobacteraceae</taxon>
        <taxon>Anaeromyxobacter</taxon>
    </lineage>
</organism>
<keyword evidence="1" id="KW-1133">Transmembrane helix</keyword>
<evidence type="ECO:0000256" key="1">
    <source>
        <dbReference type="SAM" id="Phobius"/>
    </source>
</evidence>
<feature type="transmembrane region" description="Helical" evidence="1">
    <location>
        <begin position="317"/>
        <end position="339"/>
    </location>
</feature>
<keyword evidence="1" id="KW-0472">Membrane</keyword>
<feature type="transmembrane region" description="Helical" evidence="1">
    <location>
        <begin position="146"/>
        <end position="165"/>
    </location>
</feature>
<dbReference type="AlphaFoldDB" id="B8JFF9"/>
<feature type="transmembrane region" description="Helical" evidence="1">
    <location>
        <begin position="95"/>
        <end position="113"/>
    </location>
</feature>
<dbReference type="HOGENOM" id="CLU_033063_0_0_7"/>
<name>B8JFF9_ANAD2</name>
<keyword evidence="1" id="KW-0812">Transmembrane</keyword>
<evidence type="ECO:0000313" key="2">
    <source>
        <dbReference type="EMBL" id="ACL66336.1"/>
    </source>
</evidence>
<feature type="transmembrane region" description="Helical" evidence="1">
    <location>
        <begin position="120"/>
        <end position="140"/>
    </location>
</feature>
<accession>B8JFF9</accession>
<gene>
    <name evidence="2" type="ordered locus">A2cp1_3001</name>
</gene>
<feature type="transmembrane region" description="Helical" evidence="1">
    <location>
        <begin position="172"/>
        <end position="205"/>
    </location>
</feature>
<sequence>MATGPTRSWKTRLEAAPSVAFFAASWALLAIAGASRMFQDPGTFWHVLTGERILSHGLPREDWLTFTFQGKPWIAHQWLAECAMALLHRLGGFDALLVAASGGLALLFTWLFARLIAGGVALRWAVLISALGLLTSAGSIHIRPMLLSMVFFGWTFALIAHVEAGRAPLRRLWWLVPLFVLWTSCHGAVLGGLATLALAAALWITTWATARPSPVTGPADALTVCGVLAAGMTGTLLNPYGVEMIRTWLAIVRSPVIAEYIVEHASLWRTSSWYVVPLAAGCAAVAASSGRARWTATCVLPLVWLVLMLQRIRHASLFAIAALIALAELLPRSGVAAWLARHGIDVTGPRRPAPALPRAAWLAPVAALALAALNHSVGGPSLAGPQRARWPYALVPRLDTAARAIGPRTPVLTDMVLGAFVAFNVPGVRIFGDDRCELYGDAFLREWYEGTPAFYARQVAEHDVRLALSERDSRLDQYLRGDVGWREVASTPRASLFVRAAGFEREAAR</sequence>
<keyword evidence="3" id="KW-1185">Reference proteome</keyword>
<evidence type="ECO:0008006" key="4">
    <source>
        <dbReference type="Google" id="ProtNLM"/>
    </source>
</evidence>
<evidence type="ECO:0000313" key="3">
    <source>
        <dbReference type="Proteomes" id="UP000007089"/>
    </source>
</evidence>
<protein>
    <recommendedName>
        <fullName evidence="4">Glycosyltransferase RgtA/B/C/D-like domain-containing protein</fullName>
    </recommendedName>
</protein>
<proteinExistence type="predicted"/>
<dbReference type="Proteomes" id="UP000007089">
    <property type="component" value="Chromosome"/>
</dbReference>
<reference evidence="2" key="1">
    <citation type="submission" date="2009-01" db="EMBL/GenBank/DDBJ databases">
        <title>Complete sequence of Anaeromyxobacter dehalogenans 2CP-1.</title>
        <authorList>
            <consortium name="US DOE Joint Genome Institute"/>
            <person name="Lucas S."/>
            <person name="Copeland A."/>
            <person name="Lapidus A."/>
            <person name="Glavina del Rio T."/>
            <person name="Dalin E."/>
            <person name="Tice H."/>
            <person name="Bruce D."/>
            <person name="Goodwin L."/>
            <person name="Pitluck S."/>
            <person name="Saunders E."/>
            <person name="Brettin T."/>
            <person name="Detter J.C."/>
            <person name="Han C."/>
            <person name="Larimer F."/>
            <person name="Land M."/>
            <person name="Hauser L."/>
            <person name="Kyrpides N."/>
            <person name="Ovchinnikova G."/>
            <person name="Beliaev A.S."/>
            <person name="Richardson P."/>
        </authorList>
    </citation>
    <scope>NUCLEOTIDE SEQUENCE</scope>
    <source>
        <strain evidence="2">2CP-1</strain>
    </source>
</reference>
<feature type="transmembrane region" description="Helical" evidence="1">
    <location>
        <begin position="217"/>
        <end position="237"/>
    </location>
</feature>